<evidence type="ECO:0000313" key="3">
    <source>
        <dbReference type="Proteomes" id="UP000236291"/>
    </source>
</evidence>
<reference evidence="2 3" key="1">
    <citation type="journal article" date="2014" name="Am. J. Bot.">
        <title>Genome assembly and annotation for red clover (Trifolium pratense; Fabaceae).</title>
        <authorList>
            <person name="Istvanek J."/>
            <person name="Jaros M."/>
            <person name="Krenek A."/>
            <person name="Repkova J."/>
        </authorList>
    </citation>
    <scope>NUCLEOTIDE SEQUENCE [LARGE SCALE GENOMIC DNA]</scope>
    <source>
        <strain evidence="3">cv. Tatra</strain>
        <tissue evidence="2">Young leaves</tissue>
    </source>
</reference>
<accession>A0A2K3K0N8</accession>
<dbReference type="AlphaFoldDB" id="A0A2K3K0N8"/>
<organism evidence="2 3">
    <name type="scientific">Trifolium pratense</name>
    <name type="common">Red clover</name>
    <dbReference type="NCBI Taxonomy" id="57577"/>
    <lineage>
        <taxon>Eukaryota</taxon>
        <taxon>Viridiplantae</taxon>
        <taxon>Streptophyta</taxon>
        <taxon>Embryophyta</taxon>
        <taxon>Tracheophyta</taxon>
        <taxon>Spermatophyta</taxon>
        <taxon>Magnoliopsida</taxon>
        <taxon>eudicotyledons</taxon>
        <taxon>Gunneridae</taxon>
        <taxon>Pentapetalae</taxon>
        <taxon>rosids</taxon>
        <taxon>fabids</taxon>
        <taxon>Fabales</taxon>
        <taxon>Fabaceae</taxon>
        <taxon>Papilionoideae</taxon>
        <taxon>50 kb inversion clade</taxon>
        <taxon>NPAAA clade</taxon>
        <taxon>Hologalegina</taxon>
        <taxon>IRL clade</taxon>
        <taxon>Trifolieae</taxon>
        <taxon>Trifolium</taxon>
    </lineage>
</organism>
<proteinExistence type="predicted"/>
<comment type="caution">
    <text evidence="2">The sequence shown here is derived from an EMBL/GenBank/DDBJ whole genome shotgun (WGS) entry which is preliminary data.</text>
</comment>
<protein>
    <submittedName>
        <fullName evidence="2">Uncharacterized protein</fullName>
    </submittedName>
</protein>
<dbReference type="EMBL" id="ASHM01081504">
    <property type="protein sequence ID" value="PNX59838.1"/>
    <property type="molecule type" value="Genomic_DNA"/>
</dbReference>
<sequence>MSTSKRGKNTVFAGEGDEGLTYSGASNDINAGSQTRSKNSEDGA</sequence>
<reference evidence="2 3" key="2">
    <citation type="journal article" date="2017" name="Front. Plant Sci.">
        <title>Gene Classification and Mining of Molecular Markers Useful in Red Clover (Trifolium pratense) Breeding.</title>
        <authorList>
            <person name="Istvanek J."/>
            <person name="Dluhosova J."/>
            <person name="Dluhos P."/>
            <person name="Patkova L."/>
            <person name="Nedelnik J."/>
            <person name="Repkova J."/>
        </authorList>
    </citation>
    <scope>NUCLEOTIDE SEQUENCE [LARGE SCALE GENOMIC DNA]</scope>
    <source>
        <strain evidence="3">cv. Tatra</strain>
        <tissue evidence="2">Young leaves</tissue>
    </source>
</reference>
<feature type="compositionally biased region" description="Polar residues" evidence="1">
    <location>
        <begin position="23"/>
        <end position="37"/>
    </location>
</feature>
<feature type="region of interest" description="Disordered" evidence="1">
    <location>
        <begin position="1"/>
        <end position="44"/>
    </location>
</feature>
<gene>
    <name evidence="2" type="ORF">L195_g051621</name>
</gene>
<dbReference type="Proteomes" id="UP000236291">
    <property type="component" value="Unassembled WGS sequence"/>
</dbReference>
<evidence type="ECO:0000256" key="1">
    <source>
        <dbReference type="SAM" id="MobiDB-lite"/>
    </source>
</evidence>
<name>A0A2K3K0N8_TRIPR</name>
<evidence type="ECO:0000313" key="2">
    <source>
        <dbReference type="EMBL" id="PNX59838.1"/>
    </source>
</evidence>